<accession>A0A9P4LHA1</accession>
<feature type="region of interest" description="Disordered" evidence="1">
    <location>
        <begin position="96"/>
        <end position="138"/>
    </location>
</feature>
<dbReference type="EMBL" id="ML978315">
    <property type="protein sequence ID" value="KAF2023969.1"/>
    <property type="molecule type" value="Genomic_DNA"/>
</dbReference>
<protein>
    <submittedName>
        <fullName evidence="2">Uncharacterized protein</fullName>
    </submittedName>
</protein>
<feature type="compositionally biased region" description="Basic and acidic residues" evidence="1">
    <location>
        <begin position="125"/>
        <end position="138"/>
    </location>
</feature>
<dbReference type="Proteomes" id="UP000799777">
    <property type="component" value="Unassembled WGS sequence"/>
</dbReference>
<gene>
    <name evidence="2" type="ORF">EK21DRAFT_79743</name>
</gene>
<dbReference type="AlphaFoldDB" id="A0A9P4LHA1"/>
<keyword evidence="3" id="KW-1185">Reference proteome</keyword>
<proteinExistence type="predicted"/>
<organism evidence="2 3">
    <name type="scientific">Setomelanomma holmii</name>
    <dbReference type="NCBI Taxonomy" id="210430"/>
    <lineage>
        <taxon>Eukaryota</taxon>
        <taxon>Fungi</taxon>
        <taxon>Dikarya</taxon>
        <taxon>Ascomycota</taxon>
        <taxon>Pezizomycotina</taxon>
        <taxon>Dothideomycetes</taxon>
        <taxon>Pleosporomycetidae</taxon>
        <taxon>Pleosporales</taxon>
        <taxon>Pleosporineae</taxon>
        <taxon>Phaeosphaeriaceae</taxon>
        <taxon>Setomelanomma</taxon>
    </lineage>
</organism>
<evidence type="ECO:0000313" key="3">
    <source>
        <dbReference type="Proteomes" id="UP000799777"/>
    </source>
</evidence>
<sequence length="174" mass="19389">MPRSPPQNLVRAFKTRYNGIFEKASELHEIDDSVRITVIIEKPGSVPLVFTTEETGMNWPPHMQGYVNHRRPIVKRPSHYQSLSDGISTGRARIIRSTSGSSSPPPQLDSRGQTPQSMEVTGSGEEYHEGGLSHRSREAYVPVTPSRKLPVRTSSPLPIPFVLPSKMCVDDWEG</sequence>
<comment type="caution">
    <text evidence="2">The sequence shown here is derived from an EMBL/GenBank/DDBJ whole genome shotgun (WGS) entry which is preliminary data.</text>
</comment>
<dbReference type="OrthoDB" id="3791716at2759"/>
<feature type="compositionally biased region" description="Polar residues" evidence="1">
    <location>
        <begin position="110"/>
        <end position="120"/>
    </location>
</feature>
<reference evidence="2" key="1">
    <citation type="journal article" date="2020" name="Stud. Mycol.">
        <title>101 Dothideomycetes genomes: a test case for predicting lifestyles and emergence of pathogens.</title>
        <authorList>
            <person name="Haridas S."/>
            <person name="Albert R."/>
            <person name="Binder M."/>
            <person name="Bloem J."/>
            <person name="Labutti K."/>
            <person name="Salamov A."/>
            <person name="Andreopoulos B."/>
            <person name="Baker S."/>
            <person name="Barry K."/>
            <person name="Bills G."/>
            <person name="Bluhm B."/>
            <person name="Cannon C."/>
            <person name="Castanera R."/>
            <person name="Culley D."/>
            <person name="Daum C."/>
            <person name="Ezra D."/>
            <person name="Gonzalez J."/>
            <person name="Henrissat B."/>
            <person name="Kuo A."/>
            <person name="Liang C."/>
            <person name="Lipzen A."/>
            <person name="Lutzoni F."/>
            <person name="Magnuson J."/>
            <person name="Mondo S."/>
            <person name="Nolan M."/>
            <person name="Ohm R."/>
            <person name="Pangilinan J."/>
            <person name="Park H.-J."/>
            <person name="Ramirez L."/>
            <person name="Alfaro M."/>
            <person name="Sun H."/>
            <person name="Tritt A."/>
            <person name="Yoshinaga Y."/>
            <person name="Zwiers L.-H."/>
            <person name="Turgeon B."/>
            <person name="Goodwin S."/>
            <person name="Spatafora J."/>
            <person name="Crous P."/>
            <person name="Grigoriev I."/>
        </authorList>
    </citation>
    <scope>NUCLEOTIDE SEQUENCE</scope>
    <source>
        <strain evidence="2">CBS 110217</strain>
    </source>
</reference>
<evidence type="ECO:0000313" key="2">
    <source>
        <dbReference type="EMBL" id="KAF2023969.1"/>
    </source>
</evidence>
<name>A0A9P4LHA1_9PLEO</name>
<evidence type="ECO:0000256" key="1">
    <source>
        <dbReference type="SAM" id="MobiDB-lite"/>
    </source>
</evidence>